<sequence length="60" mass="5654">MQMDTTKVAAGAVLIAISSIILLATGSLDSGVPAILAGVAAIAMAAGSLLVGTSGEGRAV</sequence>
<accession>A0AAE3FSM1</accession>
<feature type="transmembrane region" description="Helical" evidence="1">
    <location>
        <begin position="7"/>
        <end position="28"/>
    </location>
</feature>
<evidence type="ECO:0000313" key="3">
    <source>
        <dbReference type="Proteomes" id="UP001202674"/>
    </source>
</evidence>
<keyword evidence="1" id="KW-1133">Transmembrane helix</keyword>
<evidence type="ECO:0000256" key="1">
    <source>
        <dbReference type="SAM" id="Phobius"/>
    </source>
</evidence>
<feature type="transmembrane region" description="Helical" evidence="1">
    <location>
        <begin position="34"/>
        <end position="52"/>
    </location>
</feature>
<gene>
    <name evidence="2" type="ORF">AArcSt11_13065</name>
</gene>
<comment type="caution">
    <text evidence="2">The sequence shown here is derived from an EMBL/GenBank/DDBJ whole genome shotgun (WGS) entry which is preliminary data.</text>
</comment>
<organism evidence="2 3">
    <name type="scientific">Natranaeroarchaeum aerophilus</name>
    <dbReference type="NCBI Taxonomy" id="2917711"/>
    <lineage>
        <taxon>Archaea</taxon>
        <taxon>Methanobacteriati</taxon>
        <taxon>Methanobacteriota</taxon>
        <taxon>Stenosarchaea group</taxon>
        <taxon>Halobacteria</taxon>
        <taxon>Halobacteriales</taxon>
        <taxon>Natronoarchaeaceae</taxon>
        <taxon>Natranaeroarchaeum</taxon>
    </lineage>
</organism>
<name>A0AAE3FSM1_9EURY</name>
<protein>
    <submittedName>
        <fullName evidence="2">Uncharacterized protein</fullName>
    </submittedName>
</protein>
<keyword evidence="3" id="KW-1185">Reference proteome</keyword>
<keyword evidence="1" id="KW-0472">Membrane</keyword>
<reference evidence="2 3" key="1">
    <citation type="journal article" date="2022" name="Syst. Appl. Microbiol.">
        <title>Natronocalculus amylovorans gen. nov., sp. nov., and Natranaeroarchaeum aerophilus sp. nov., dominant culturable amylolytic natronoarchaea from hypersaline soda lakes in southwestern Siberia.</title>
        <authorList>
            <person name="Sorokin D.Y."/>
            <person name="Elcheninov A.G."/>
            <person name="Khizhniak T.V."/>
            <person name="Koenen M."/>
            <person name="Bale N.J."/>
            <person name="Damste J.S.S."/>
            <person name="Kublanov I.V."/>
        </authorList>
    </citation>
    <scope>NUCLEOTIDE SEQUENCE [LARGE SCALE GENOMIC DNA]</scope>
    <source>
        <strain evidence="2 3">AArc-St1-1</strain>
    </source>
</reference>
<evidence type="ECO:0000313" key="2">
    <source>
        <dbReference type="EMBL" id="MCL9814583.1"/>
    </source>
</evidence>
<dbReference type="Proteomes" id="UP001202674">
    <property type="component" value="Unassembled WGS sequence"/>
</dbReference>
<dbReference type="AlphaFoldDB" id="A0AAE3FSM1"/>
<keyword evidence="1" id="KW-0812">Transmembrane</keyword>
<proteinExistence type="predicted"/>
<dbReference type="EMBL" id="JAKRVY010000008">
    <property type="protein sequence ID" value="MCL9814583.1"/>
    <property type="molecule type" value="Genomic_DNA"/>
</dbReference>